<dbReference type="InterPro" id="IPR024445">
    <property type="entry name" value="Tnp_ISXO2-like"/>
</dbReference>
<evidence type="ECO:0000259" key="1">
    <source>
        <dbReference type="SMART" id="SM01126"/>
    </source>
</evidence>
<reference evidence="2" key="1">
    <citation type="submission" date="2025-05" db="UniProtKB">
        <authorList>
            <consortium name="RefSeq"/>
        </authorList>
    </citation>
    <scope>NUCLEOTIDE SEQUENCE [LARGE SCALE GENOMIC DNA]</scope>
</reference>
<keyword evidence="2" id="KW-1185">Reference proteome</keyword>
<evidence type="ECO:0000313" key="3">
    <source>
        <dbReference type="RefSeq" id="XP_065642327.1"/>
    </source>
</evidence>
<dbReference type="SMART" id="SM01126">
    <property type="entry name" value="DDE_Tnp_IS1595"/>
    <property type="match status" value="1"/>
</dbReference>
<feature type="domain" description="ISXO2-like transposase" evidence="1">
    <location>
        <begin position="122"/>
        <end position="268"/>
    </location>
</feature>
<gene>
    <name evidence="3" type="primary">LOC136073956</name>
</gene>
<dbReference type="Proteomes" id="UP001652625">
    <property type="component" value="Chromosome 01"/>
</dbReference>
<dbReference type="InterPro" id="IPR053164">
    <property type="entry name" value="IS1016-like_transposase"/>
</dbReference>
<dbReference type="PANTHER" id="PTHR47163:SF2">
    <property type="entry name" value="SI:DKEY-17M8.2"/>
    <property type="match status" value="1"/>
</dbReference>
<dbReference type="NCBIfam" id="NF033547">
    <property type="entry name" value="transpos_IS1595"/>
    <property type="match status" value="1"/>
</dbReference>
<proteinExistence type="predicted"/>
<dbReference type="PANTHER" id="PTHR47163">
    <property type="entry name" value="DDE_TNP_IS1595 DOMAIN-CONTAINING PROTEIN"/>
    <property type="match status" value="1"/>
</dbReference>
<reference evidence="3" key="2">
    <citation type="submission" date="2025-08" db="UniProtKB">
        <authorList>
            <consortium name="RefSeq"/>
        </authorList>
    </citation>
    <scope>IDENTIFICATION</scope>
</reference>
<organism evidence="2 3">
    <name type="scientific">Hydra vulgaris</name>
    <name type="common">Hydra</name>
    <name type="synonym">Hydra attenuata</name>
    <dbReference type="NCBI Taxonomy" id="6087"/>
    <lineage>
        <taxon>Eukaryota</taxon>
        <taxon>Metazoa</taxon>
        <taxon>Cnidaria</taxon>
        <taxon>Hydrozoa</taxon>
        <taxon>Hydroidolina</taxon>
        <taxon>Anthoathecata</taxon>
        <taxon>Aplanulata</taxon>
        <taxon>Hydridae</taxon>
        <taxon>Hydra</taxon>
    </lineage>
</organism>
<sequence>MPTLRWLAQRKLIKNSLYCNHCNRPFGLNACQNTQDGYRWYCKECKQRQSVRNCSFFTRSKLSLKQIVIFIYCWSRDMSLKDIQHEAFMSSLNHTLVDWGNFCRDICEEEIETNPNVVGGINHDGTPVIVEIDESKFFHCKYHRGQWCSGHWVFGGVERNSGKCFLVEVPDRSAETLQEMILRYILPGTHIVSDGWASYGGIENIQDGIYSHAVIVHERHFVDPLDEEVHTQNVENLWMRVRRKLQRQFGTSEDLFTSYLYEFIWRQRFKNFSLFSAFISCLSRQYPV</sequence>
<evidence type="ECO:0000313" key="2">
    <source>
        <dbReference type="Proteomes" id="UP001652625"/>
    </source>
</evidence>
<accession>A0ABM4B0P3</accession>
<protein>
    <submittedName>
        <fullName evidence="3">Uncharacterized protein LOC136073956</fullName>
    </submittedName>
</protein>
<name>A0ABM4B0P3_HYDVU</name>
<dbReference type="RefSeq" id="XP_065642327.1">
    <property type="nucleotide sequence ID" value="XM_065786255.1"/>
</dbReference>
<dbReference type="Pfam" id="PF12762">
    <property type="entry name" value="DDE_Tnp_IS1595"/>
    <property type="match status" value="1"/>
</dbReference>
<dbReference type="GeneID" id="136073956"/>